<evidence type="ECO:0000256" key="4">
    <source>
        <dbReference type="ARBA" id="ARBA00022605"/>
    </source>
</evidence>
<dbReference type="InterPro" id="IPR004013">
    <property type="entry name" value="PHP_dom"/>
</dbReference>
<evidence type="ECO:0000313" key="11">
    <source>
        <dbReference type="Proteomes" id="UP000824109"/>
    </source>
</evidence>
<evidence type="ECO:0000259" key="9">
    <source>
        <dbReference type="SMART" id="SM00481"/>
    </source>
</evidence>
<evidence type="ECO:0000256" key="8">
    <source>
        <dbReference type="RuleBase" id="RU366003"/>
    </source>
</evidence>
<protein>
    <recommendedName>
        <fullName evidence="3 8">Histidinol-phosphatase</fullName>
        <shortName evidence="8">HolPase</shortName>
        <ecNumber evidence="3 8">3.1.3.15</ecNumber>
    </recommendedName>
</protein>
<accession>A0A9D1MAI8</accession>
<dbReference type="InterPro" id="IPR010140">
    <property type="entry name" value="Histidinol_P_phosphatase_HisJ"/>
</dbReference>
<dbReference type="InterPro" id="IPR016195">
    <property type="entry name" value="Pol/histidinol_Pase-like"/>
</dbReference>
<dbReference type="EC" id="3.1.3.15" evidence="3 8"/>
<feature type="domain" description="Polymerase/histidinol phosphatase N-terminal" evidence="9">
    <location>
        <begin position="3"/>
        <end position="95"/>
    </location>
</feature>
<proteinExistence type="inferred from homology"/>
<dbReference type="SMART" id="SM00481">
    <property type="entry name" value="POLIIIAc"/>
    <property type="match status" value="1"/>
</dbReference>
<dbReference type="GO" id="GO:0005737">
    <property type="term" value="C:cytoplasm"/>
    <property type="evidence" value="ECO:0007669"/>
    <property type="project" value="TreeGrafter"/>
</dbReference>
<reference evidence="10" key="1">
    <citation type="submission" date="2020-10" db="EMBL/GenBank/DDBJ databases">
        <authorList>
            <person name="Gilroy R."/>
        </authorList>
    </citation>
    <scope>NUCLEOTIDE SEQUENCE</scope>
    <source>
        <strain evidence="10">USAMLcec3-3695</strain>
    </source>
</reference>
<dbReference type="GO" id="GO:0000105">
    <property type="term" value="P:L-histidine biosynthetic process"/>
    <property type="evidence" value="ECO:0007669"/>
    <property type="project" value="UniProtKB-UniRule"/>
</dbReference>
<dbReference type="Proteomes" id="UP000824109">
    <property type="component" value="Unassembled WGS sequence"/>
</dbReference>
<keyword evidence="6 8" id="KW-0368">Histidine biosynthesis</keyword>
<evidence type="ECO:0000256" key="1">
    <source>
        <dbReference type="ARBA" id="ARBA00004970"/>
    </source>
</evidence>
<evidence type="ECO:0000256" key="3">
    <source>
        <dbReference type="ARBA" id="ARBA00013085"/>
    </source>
</evidence>
<sequence length="277" mass="30862">MILDCHTHSSFSPDAEDGVAAMAARAAELGLKVYAVTDHCECNRFYGEEHYEKIERGQYGNKELAESSLRAILEVRERLKGDMKLLAGVELGQATFDEEAAGIVTSNDAYDVIIGSMHQIPDLEDFCFIAPADYDVDKAVEQYFAEVYKMCRKIDFDVLAHLTYPLRYIEGNYGVKVNISRCDDIIAEILKHTAQNGRALEINTSGLRQSYGKTFPESGYVKLFKELGGEFITFGSDAHRASDLGKGMEAAEAMAVDAGFRYAAYFEKREPRTIALN</sequence>
<comment type="pathway">
    <text evidence="1 8">Amino-acid biosynthesis; L-histidine biosynthesis; L-histidine from 5-phospho-alpha-D-ribose 1-diphosphate: step 8/9.</text>
</comment>
<comment type="caution">
    <text evidence="10">The sequence shown here is derived from an EMBL/GenBank/DDBJ whole genome shotgun (WGS) entry which is preliminary data.</text>
</comment>
<evidence type="ECO:0000256" key="2">
    <source>
        <dbReference type="ARBA" id="ARBA00009152"/>
    </source>
</evidence>
<dbReference type="NCBIfam" id="TIGR01856">
    <property type="entry name" value="hisJ_fam"/>
    <property type="match status" value="1"/>
</dbReference>
<comment type="catalytic activity">
    <reaction evidence="7 8">
        <text>L-histidinol phosphate + H2O = L-histidinol + phosphate</text>
        <dbReference type="Rhea" id="RHEA:14465"/>
        <dbReference type="ChEBI" id="CHEBI:15377"/>
        <dbReference type="ChEBI" id="CHEBI:43474"/>
        <dbReference type="ChEBI" id="CHEBI:57699"/>
        <dbReference type="ChEBI" id="CHEBI:57980"/>
        <dbReference type="EC" id="3.1.3.15"/>
    </reaction>
</comment>
<dbReference type="EMBL" id="DVNB01000026">
    <property type="protein sequence ID" value="HIU56701.1"/>
    <property type="molecule type" value="Genomic_DNA"/>
</dbReference>
<evidence type="ECO:0000256" key="6">
    <source>
        <dbReference type="ARBA" id="ARBA00023102"/>
    </source>
</evidence>
<name>A0A9D1MAI8_9FIRM</name>
<gene>
    <name evidence="10" type="ORF">IAA61_02660</name>
</gene>
<keyword evidence="4 8" id="KW-0028">Amino-acid biosynthesis</keyword>
<organism evidence="10 11">
    <name type="scientific">Candidatus Ornithomonoglobus merdipullorum</name>
    <dbReference type="NCBI Taxonomy" id="2840895"/>
    <lineage>
        <taxon>Bacteria</taxon>
        <taxon>Bacillati</taxon>
        <taxon>Bacillota</taxon>
        <taxon>Clostridia</taxon>
        <taxon>Candidatus Ornithomonoglobus</taxon>
    </lineage>
</organism>
<reference evidence="10" key="2">
    <citation type="journal article" date="2021" name="PeerJ">
        <title>Extensive microbial diversity within the chicken gut microbiome revealed by metagenomics and culture.</title>
        <authorList>
            <person name="Gilroy R."/>
            <person name="Ravi A."/>
            <person name="Getino M."/>
            <person name="Pursley I."/>
            <person name="Horton D.L."/>
            <person name="Alikhan N.F."/>
            <person name="Baker D."/>
            <person name="Gharbi K."/>
            <person name="Hall N."/>
            <person name="Watson M."/>
            <person name="Adriaenssens E.M."/>
            <person name="Foster-Nyarko E."/>
            <person name="Jarju S."/>
            <person name="Secka A."/>
            <person name="Antonio M."/>
            <person name="Oren A."/>
            <person name="Chaudhuri R.R."/>
            <person name="La Ragione R."/>
            <person name="Hildebrand F."/>
            <person name="Pallen M.J."/>
        </authorList>
    </citation>
    <scope>NUCLEOTIDE SEQUENCE</scope>
    <source>
        <strain evidence="10">USAMLcec3-3695</strain>
    </source>
</reference>
<dbReference type="GO" id="GO:0004401">
    <property type="term" value="F:histidinol-phosphatase activity"/>
    <property type="evidence" value="ECO:0007669"/>
    <property type="project" value="UniProtKB-UniRule"/>
</dbReference>
<dbReference type="Gene3D" id="3.20.20.140">
    <property type="entry name" value="Metal-dependent hydrolases"/>
    <property type="match status" value="1"/>
</dbReference>
<keyword evidence="5 8" id="KW-0378">Hydrolase</keyword>
<dbReference type="InterPro" id="IPR003141">
    <property type="entry name" value="Pol/His_phosphatase_N"/>
</dbReference>
<dbReference type="PANTHER" id="PTHR21039:SF0">
    <property type="entry name" value="HISTIDINOL-PHOSPHATASE"/>
    <property type="match status" value="1"/>
</dbReference>
<evidence type="ECO:0000256" key="7">
    <source>
        <dbReference type="ARBA" id="ARBA00049158"/>
    </source>
</evidence>
<dbReference type="Pfam" id="PF02811">
    <property type="entry name" value="PHP"/>
    <property type="match status" value="1"/>
</dbReference>
<evidence type="ECO:0000256" key="5">
    <source>
        <dbReference type="ARBA" id="ARBA00022801"/>
    </source>
</evidence>
<dbReference type="PANTHER" id="PTHR21039">
    <property type="entry name" value="HISTIDINOL PHOSPHATASE-RELATED"/>
    <property type="match status" value="1"/>
</dbReference>
<dbReference type="SUPFAM" id="SSF89550">
    <property type="entry name" value="PHP domain-like"/>
    <property type="match status" value="1"/>
</dbReference>
<dbReference type="AlphaFoldDB" id="A0A9D1MAI8"/>
<evidence type="ECO:0000313" key="10">
    <source>
        <dbReference type="EMBL" id="HIU56701.1"/>
    </source>
</evidence>
<comment type="similarity">
    <text evidence="2 8">Belongs to the PHP hydrolase family. HisK subfamily.</text>
</comment>